<evidence type="ECO:0000313" key="1">
    <source>
        <dbReference type="EMBL" id="MBX37329.1"/>
    </source>
</evidence>
<accession>A0A2P2N4E2</accession>
<sequence>MGKALGVFGGSKLFSLKFLQNGGLTPMYQKRKNGI</sequence>
<reference evidence="1" key="1">
    <citation type="submission" date="2018-02" db="EMBL/GenBank/DDBJ databases">
        <title>Rhizophora mucronata_Transcriptome.</title>
        <authorList>
            <person name="Meera S.P."/>
            <person name="Sreeshan A."/>
            <person name="Augustine A."/>
        </authorList>
    </citation>
    <scope>NUCLEOTIDE SEQUENCE</scope>
    <source>
        <tissue evidence="1">Leaf</tissue>
    </source>
</reference>
<dbReference type="AlphaFoldDB" id="A0A2P2N4E2"/>
<dbReference type="EMBL" id="GGEC01056845">
    <property type="protein sequence ID" value="MBX37329.1"/>
    <property type="molecule type" value="Transcribed_RNA"/>
</dbReference>
<proteinExistence type="predicted"/>
<name>A0A2P2N4E2_RHIMU</name>
<organism evidence="1">
    <name type="scientific">Rhizophora mucronata</name>
    <name type="common">Asiatic mangrove</name>
    <dbReference type="NCBI Taxonomy" id="61149"/>
    <lineage>
        <taxon>Eukaryota</taxon>
        <taxon>Viridiplantae</taxon>
        <taxon>Streptophyta</taxon>
        <taxon>Embryophyta</taxon>
        <taxon>Tracheophyta</taxon>
        <taxon>Spermatophyta</taxon>
        <taxon>Magnoliopsida</taxon>
        <taxon>eudicotyledons</taxon>
        <taxon>Gunneridae</taxon>
        <taxon>Pentapetalae</taxon>
        <taxon>rosids</taxon>
        <taxon>fabids</taxon>
        <taxon>Malpighiales</taxon>
        <taxon>Rhizophoraceae</taxon>
        <taxon>Rhizophora</taxon>
    </lineage>
</organism>
<protein>
    <submittedName>
        <fullName evidence="1">Uncharacterized protein</fullName>
    </submittedName>
</protein>